<keyword evidence="2" id="KW-1185">Reference proteome</keyword>
<protein>
    <recommendedName>
        <fullName evidence="3">GDSL-like protein</fullName>
    </recommendedName>
</protein>
<dbReference type="InterPro" id="IPR036514">
    <property type="entry name" value="SGNH_hydro_sf"/>
</dbReference>
<accession>A0ABR1DZS7</accession>
<reference evidence="1 2" key="1">
    <citation type="submission" date="2023-08" db="EMBL/GenBank/DDBJ databases">
        <title>A Necator americanus chromosomal reference genome.</title>
        <authorList>
            <person name="Ilik V."/>
            <person name="Petrzelkova K.J."/>
            <person name="Pardy F."/>
            <person name="Fuh T."/>
            <person name="Niatou-Singa F.S."/>
            <person name="Gouil Q."/>
            <person name="Baker L."/>
            <person name="Ritchie M.E."/>
            <person name="Jex A.R."/>
            <person name="Gazzola D."/>
            <person name="Li H."/>
            <person name="Toshio Fujiwara R."/>
            <person name="Zhan B."/>
            <person name="Aroian R.V."/>
            <person name="Pafco B."/>
            <person name="Schwarz E.M."/>
        </authorList>
    </citation>
    <scope>NUCLEOTIDE SEQUENCE [LARGE SCALE GENOMIC DNA]</scope>
    <source>
        <strain evidence="1 2">Aroian</strain>
        <tissue evidence="1">Whole animal</tissue>
    </source>
</reference>
<dbReference type="InterPro" id="IPR001087">
    <property type="entry name" value="GDSL"/>
</dbReference>
<dbReference type="PANTHER" id="PTHR21325">
    <property type="entry name" value="PHOSPHOLIPASE B, PLB1"/>
    <property type="match status" value="1"/>
</dbReference>
<dbReference type="PANTHER" id="PTHR21325:SF26">
    <property type="entry name" value="LIPASE_GDSL DOMAIN-CONTAINING PROTEIN"/>
    <property type="match status" value="1"/>
</dbReference>
<evidence type="ECO:0008006" key="3">
    <source>
        <dbReference type="Google" id="ProtNLM"/>
    </source>
</evidence>
<dbReference type="SUPFAM" id="SSF52266">
    <property type="entry name" value="SGNH hydrolase"/>
    <property type="match status" value="1"/>
</dbReference>
<name>A0ABR1DZS7_NECAM</name>
<comment type="caution">
    <text evidence="1">The sequence shown here is derived from an EMBL/GenBank/DDBJ whole genome shotgun (WGS) entry which is preliminary data.</text>
</comment>
<dbReference type="InterPro" id="IPR038885">
    <property type="entry name" value="PLB1"/>
</dbReference>
<evidence type="ECO:0000313" key="1">
    <source>
        <dbReference type="EMBL" id="KAK6755753.1"/>
    </source>
</evidence>
<dbReference type="Gene3D" id="3.40.50.1110">
    <property type="entry name" value="SGNH hydrolase"/>
    <property type="match status" value="1"/>
</dbReference>
<gene>
    <name evidence="1" type="primary">Necator_chrV.g19046</name>
    <name evidence="1" type="ORF">RB195_014255</name>
</gene>
<evidence type="ECO:0000313" key="2">
    <source>
        <dbReference type="Proteomes" id="UP001303046"/>
    </source>
</evidence>
<dbReference type="EMBL" id="JAVFWL010000005">
    <property type="protein sequence ID" value="KAK6755753.1"/>
    <property type="molecule type" value="Genomic_DNA"/>
</dbReference>
<dbReference type="Pfam" id="PF00657">
    <property type="entry name" value="Lipase_GDSL"/>
    <property type="match status" value="1"/>
</dbReference>
<organism evidence="1 2">
    <name type="scientific">Necator americanus</name>
    <name type="common">Human hookworm</name>
    <dbReference type="NCBI Taxonomy" id="51031"/>
    <lineage>
        <taxon>Eukaryota</taxon>
        <taxon>Metazoa</taxon>
        <taxon>Ecdysozoa</taxon>
        <taxon>Nematoda</taxon>
        <taxon>Chromadorea</taxon>
        <taxon>Rhabditida</taxon>
        <taxon>Rhabditina</taxon>
        <taxon>Rhabditomorpha</taxon>
        <taxon>Strongyloidea</taxon>
        <taxon>Ancylostomatidae</taxon>
        <taxon>Bunostominae</taxon>
        <taxon>Necator</taxon>
    </lineage>
</organism>
<proteinExistence type="predicted"/>
<dbReference type="Proteomes" id="UP001303046">
    <property type="component" value="Unassembled WGS sequence"/>
</dbReference>
<sequence>MELFFVIVLRHLRPMQRDCKDILRKFNPNLKGLSHTVPREIHGFNVALSGSNSSQMPDQATALIEEYQKQGEDYFKSWKLIFIFVGNNDLGNTLCLQTFRFKNQLFLGNQRYPTTKEDYKSYLEESITILRKLPKTIIALIPMWDPHLAMEAEFLIAKQNAVCWTDKVNARLRKEISRQYAEVAYEIQNERKFDSKNFTVVVQGFMDKLLEPVKEKSGEYNKNFYAHDLFHLSKYGNAVMALHLWNCLLEPVGKKNQRADLSNDYYALQCPKQPQPYIRTLGNS</sequence>